<feature type="compositionally biased region" description="Low complexity" evidence="1">
    <location>
        <begin position="58"/>
        <end position="74"/>
    </location>
</feature>
<feature type="compositionally biased region" description="Pro residues" evidence="1">
    <location>
        <begin position="32"/>
        <end position="57"/>
    </location>
</feature>
<protein>
    <recommendedName>
        <fullName evidence="5">Lipoprotein</fullName>
    </recommendedName>
</protein>
<evidence type="ECO:0000256" key="1">
    <source>
        <dbReference type="SAM" id="MobiDB-lite"/>
    </source>
</evidence>
<feature type="signal peptide" evidence="2">
    <location>
        <begin position="1"/>
        <end position="19"/>
    </location>
</feature>
<evidence type="ECO:0000313" key="3">
    <source>
        <dbReference type="EMBL" id="GIM83614.1"/>
    </source>
</evidence>
<name>A0A919T468_9ACTN</name>
<evidence type="ECO:0008006" key="5">
    <source>
        <dbReference type="Google" id="ProtNLM"/>
    </source>
</evidence>
<keyword evidence="2" id="KW-0732">Signal</keyword>
<dbReference type="Proteomes" id="UP000680865">
    <property type="component" value="Unassembled WGS sequence"/>
</dbReference>
<keyword evidence="4" id="KW-1185">Reference proteome</keyword>
<accession>A0A919T468</accession>
<comment type="caution">
    <text evidence="3">The sequence shown here is derived from an EMBL/GenBank/DDBJ whole genome shotgun (WGS) entry which is preliminary data.</text>
</comment>
<dbReference type="EMBL" id="BOQP01000057">
    <property type="protein sequence ID" value="GIM83614.1"/>
    <property type="molecule type" value="Genomic_DNA"/>
</dbReference>
<feature type="chain" id="PRO_5039466879" description="Lipoprotein" evidence="2">
    <location>
        <begin position="20"/>
        <end position="255"/>
    </location>
</feature>
<sequence length="255" mass="26692">MRAPAAAACLMLLAGCTHDTPQPAAPAAVPSSPAPPTPSIFPSNPLPPPPSPSPAPSPSSAAPGATRPSGSPAATASTGWEITVYYTAVEKLHDGRPEQVTGCRKLDCAHGDEDLGEYPEDFVDAVEEEGTGRTESGRYLNWSYDIGYWLDTAPRDTNGHALHPFVSAAADPGVLARGTRFRIAGCGTADDGSRPAARVCTALRNAAWQVTDEFTPGLGGSHHIDAYIGEETGRDFTGSPWYLTLRNATLAVTRP</sequence>
<evidence type="ECO:0000313" key="4">
    <source>
        <dbReference type="Proteomes" id="UP000680865"/>
    </source>
</evidence>
<dbReference type="PROSITE" id="PS51257">
    <property type="entry name" value="PROKAR_LIPOPROTEIN"/>
    <property type="match status" value="1"/>
</dbReference>
<dbReference type="AlphaFoldDB" id="A0A919T468"/>
<gene>
    <name evidence="3" type="ORF">Aco04nite_87440</name>
</gene>
<organism evidence="3 4">
    <name type="scientific">Winogradskya consettensis</name>
    <dbReference type="NCBI Taxonomy" id="113560"/>
    <lineage>
        <taxon>Bacteria</taxon>
        <taxon>Bacillati</taxon>
        <taxon>Actinomycetota</taxon>
        <taxon>Actinomycetes</taxon>
        <taxon>Micromonosporales</taxon>
        <taxon>Micromonosporaceae</taxon>
        <taxon>Winogradskya</taxon>
    </lineage>
</organism>
<proteinExistence type="predicted"/>
<feature type="region of interest" description="Disordered" evidence="1">
    <location>
        <begin position="20"/>
        <end position="75"/>
    </location>
</feature>
<reference evidence="3" key="1">
    <citation type="submission" date="2021-03" db="EMBL/GenBank/DDBJ databases">
        <title>Whole genome shotgun sequence of Actinoplanes consettensis NBRC 14913.</title>
        <authorList>
            <person name="Komaki H."/>
            <person name="Tamura T."/>
        </authorList>
    </citation>
    <scope>NUCLEOTIDE SEQUENCE</scope>
    <source>
        <strain evidence="3">NBRC 14913</strain>
    </source>
</reference>
<feature type="compositionally biased region" description="Low complexity" evidence="1">
    <location>
        <begin position="21"/>
        <end position="31"/>
    </location>
</feature>
<dbReference type="RefSeq" id="WP_213003072.1">
    <property type="nucleotide sequence ID" value="NZ_BAAATW010000013.1"/>
</dbReference>
<evidence type="ECO:0000256" key="2">
    <source>
        <dbReference type="SAM" id="SignalP"/>
    </source>
</evidence>